<protein>
    <recommendedName>
        <fullName evidence="3">Csf1 N-terminal domain-containing protein</fullName>
    </recommendedName>
</protein>
<feature type="transmembrane region" description="Helical" evidence="2">
    <location>
        <begin position="20"/>
        <end position="40"/>
    </location>
</feature>
<keyword evidence="2" id="KW-1133">Transmembrane helix</keyword>
<dbReference type="PANTHER" id="PTHR32085:SF3">
    <property type="entry name" value="PROTEIN CSF1"/>
    <property type="match status" value="1"/>
</dbReference>
<keyword evidence="5" id="KW-1185">Reference proteome</keyword>
<dbReference type="GO" id="GO:0016020">
    <property type="term" value="C:membrane"/>
    <property type="evidence" value="ECO:0007669"/>
    <property type="project" value="InterPro"/>
</dbReference>
<proteinExistence type="predicted"/>
<feature type="region of interest" description="Disordered" evidence="1">
    <location>
        <begin position="562"/>
        <end position="594"/>
    </location>
</feature>
<feature type="region of interest" description="Disordered" evidence="1">
    <location>
        <begin position="115"/>
        <end position="150"/>
    </location>
</feature>
<dbReference type="GeneID" id="81373652"/>
<accession>A0A9W9VQW5</accession>
<evidence type="ECO:0000256" key="1">
    <source>
        <dbReference type="SAM" id="MobiDB-lite"/>
    </source>
</evidence>
<evidence type="ECO:0000313" key="5">
    <source>
        <dbReference type="Proteomes" id="UP001147747"/>
    </source>
</evidence>
<sequence length="1191" mass="134842">MASTSLTASYLTPDPSFNWFFLLELIVSCILALFFLLYFNRLFATLVSYAIRAYTWHYYRVYIDINALQVSLLGGRIFFKGVRYHGANETIFIHGGFITWRYWKRNVERTDLSEVRRKTGGLGTSEGPKSDSPSTGGKNDGHGEEGGVGKATELPCRVSMKVYGLEWFIYNRSPAYDSILAGFGYTKDGKSDKDEDNPYSPTSSTGSQPERQRTNDTVNIRSANEPKPESNDLPERHTTEDDNLRSRKTDIRHAELSEPVSNMLQLLPVKLECTKGAVVLGNENTRSVLTTTFDSATGNIAACNAGPLDLYRQLFAFNFSHPVLQMRPNPDFKQTQLATAKVLSAAEKEDPSKSKKKRNPFSYRFHKRKLWHGIRDLVPYFQSSVESFHSSIKQADYLPRSQAEFPEVRWTGLSRYLDQGDADDHEQWNSVEYARFSTIIDSPSLDLTYFWDIPGRVGPQHLASTQPGHDKTDKNINDALPPEWGIDMKIDGGTINYGPWTDRERVGLQNVFFPNFYRSSDPAEQLAPGVLRQSTAFRLRVEISSELELRIPTREQSKDWQWKGRADAIRGSSKAKGQQERRKSRPKEGEKGTLGSDIRPFGWLSLCVAADSSISYAMDMVASSVGFRNELTLDLRESKLSSSVNHGLLWQCPRQFVTCDLSNPLIWNSLRSWRFTVDSQDLELFLLRDHIFLLTDLVSDWASGPPSEYYTFVPFIYNIDLVFSNLQLLVNVNDRNIISNPTDLEDNRFIVIKGKTLTANVTIPLNKFQPDRNAVDFKVNLEDGGVDYLTPGWDTLHAFLPGKSMATLDNLFIDGSYNYFHMTSSELTDTLVLNINGGSPRMYLYGFLIKSFMTVRENYFGDEMHFKTLEEYQELVNAEEPSSNPTGINPNRKSNDMDVLVHVTVDSPCALLPESIYDQSKCSRLRAASLEVDLRFTNYYMDMQLSISPLKIDLQSVQQDGSTSITGTQLFIDGVSAYGHRLFGLPPAEPTYVCNWDFDVGKILGECSTEFLQCLSSSLKSFDFSFDNEENVLAPLFPPVLYDVTFLRAKISSIHVSVLLDQVAVVLKSSPLTTKFNDWVNSKFSKRLRLLVPDVTLAAIDRNIVAQALRTPEKTVNTLGLIQLSIGLKMAMRKRGIGELRRLQQEHIKAHDKRTHRAQWLLFDWEEIGPTSSFADGRKISRPDNGHSIYA</sequence>
<dbReference type="EMBL" id="JAPZBU010000009">
    <property type="protein sequence ID" value="KAJ5387494.1"/>
    <property type="molecule type" value="Genomic_DNA"/>
</dbReference>
<evidence type="ECO:0000256" key="2">
    <source>
        <dbReference type="SAM" id="Phobius"/>
    </source>
</evidence>
<dbReference type="OrthoDB" id="10051416at2759"/>
<dbReference type="AlphaFoldDB" id="A0A9W9VQW5"/>
<evidence type="ECO:0000259" key="3">
    <source>
        <dbReference type="Pfam" id="PF21678"/>
    </source>
</evidence>
<dbReference type="RefSeq" id="XP_056485292.1">
    <property type="nucleotide sequence ID" value="XM_056634672.1"/>
</dbReference>
<dbReference type="Proteomes" id="UP001147747">
    <property type="component" value="Unassembled WGS sequence"/>
</dbReference>
<keyword evidence="2" id="KW-0812">Transmembrane</keyword>
<reference evidence="4" key="2">
    <citation type="journal article" date="2023" name="IMA Fungus">
        <title>Comparative genomic study of the Penicillium genus elucidates a diverse pangenome and 15 lateral gene transfer events.</title>
        <authorList>
            <person name="Petersen C."/>
            <person name="Sorensen T."/>
            <person name="Nielsen M.R."/>
            <person name="Sondergaard T.E."/>
            <person name="Sorensen J.L."/>
            <person name="Fitzpatrick D.A."/>
            <person name="Frisvad J.C."/>
            <person name="Nielsen K.L."/>
        </authorList>
    </citation>
    <scope>NUCLEOTIDE SEQUENCE</scope>
    <source>
        <strain evidence="4">IBT 29677</strain>
    </source>
</reference>
<feature type="compositionally biased region" description="Basic and acidic residues" evidence="1">
    <location>
        <begin position="577"/>
        <end position="591"/>
    </location>
</feature>
<feature type="region of interest" description="Disordered" evidence="1">
    <location>
        <begin position="188"/>
        <end position="247"/>
    </location>
</feature>
<organism evidence="4 5">
    <name type="scientific">Penicillium cosmopolitanum</name>
    <dbReference type="NCBI Taxonomy" id="1131564"/>
    <lineage>
        <taxon>Eukaryota</taxon>
        <taxon>Fungi</taxon>
        <taxon>Dikarya</taxon>
        <taxon>Ascomycota</taxon>
        <taxon>Pezizomycotina</taxon>
        <taxon>Eurotiomycetes</taxon>
        <taxon>Eurotiomycetidae</taxon>
        <taxon>Eurotiales</taxon>
        <taxon>Aspergillaceae</taxon>
        <taxon>Penicillium</taxon>
    </lineage>
</organism>
<dbReference type="GO" id="GO:0006113">
    <property type="term" value="P:fermentation"/>
    <property type="evidence" value="ECO:0007669"/>
    <property type="project" value="InterPro"/>
</dbReference>
<keyword evidence="2" id="KW-0472">Membrane</keyword>
<feature type="domain" description="Csf1 N-terminal" evidence="3">
    <location>
        <begin position="147"/>
        <end position="882"/>
    </location>
</feature>
<comment type="caution">
    <text evidence="4">The sequence shown here is derived from an EMBL/GenBank/DDBJ whole genome shotgun (WGS) entry which is preliminary data.</text>
</comment>
<feature type="compositionally biased region" description="Basic and acidic residues" evidence="1">
    <location>
        <begin position="224"/>
        <end position="247"/>
    </location>
</feature>
<evidence type="ECO:0000313" key="4">
    <source>
        <dbReference type="EMBL" id="KAJ5387494.1"/>
    </source>
</evidence>
<dbReference type="InterPro" id="IPR029636">
    <property type="entry name" value="Csf1"/>
</dbReference>
<reference evidence="4" key="1">
    <citation type="submission" date="2022-12" db="EMBL/GenBank/DDBJ databases">
        <authorList>
            <person name="Petersen C."/>
        </authorList>
    </citation>
    <scope>NUCLEOTIDE SEQUENCE</scope>
    <source>
        <strain evidence="4">IBT 29677</strain>
    </source>
</reference>
<dbReference type="PANTHER" id="PTHR32085">
    <property type="entry name" value="PROTEIN CSF1"/>
    <property type="match status" value="1"/>
</dbReference>
<gene>
    <name evidence="4" type="ORF">N7509_010035</name>
</gene>
<dbReference type="InterPro" id="IPR048636">
    <property type="entry name" value="Csf1_N"/>
</dbReference>
<feature type="compositionally biased region" description="Polar residues" evidence="1">
    <location>
        <begin position="199"/>
        <end position="222"/>
    </location>
</feature>
<name>A0A9W9VQW5_9EURO</name>
<dbReference type="Pfam" id="PF21678">
    <property type="entry name" value="Csf1_N"/>
    <property type="match status" value="1"/>
</dbReference>